<accession>A0A7R9MGZ1</accession>
<proteinExistence type="predicted"/>
<dbReference type="EMBL" id="CAJPVJ010016001">
    <property type="protein sequence ID" value="CAG2176042.1"/>
    <property type="molecule type" value="Genomic_DNA"/>
</dbReference>
<sequence>MKYLLIVFIVNVCLLYECSADWQEIKDTLGQGIRIIKGTVCLTRITNKLKTDCLATFHESISGKNIEGDDYGMCCSYRTLQSCVSGISESECGSEAQNVAHSFLHTIGQTFEADDCFDYGFITCNMWLSIGVAVGALVGVVVVTVWIWVWCRVRKFRANNLSNSNGRHKVHRVVYLNEIKSN</sequence>
<keyword evidence="4" id="KW-1185">Reference proteome</keyword>
<evidence type="ECO:0000256" key="1">
    <source>
        <dbReference type="SAM" id="Phobius"/>
    </source>
</evidence>
<keyword evidence="2" id="KW-0732">Signal</keyword>
<keyword evidence="1" id="KW-1133">Transmembrane helix</keyword>
<reference evidence="3" key="1">
    <citation type="submission" date="2020-11" db="EMBL/GenBank/DDBJ databases">
        <authorList>
            <person name="Tran Van P."/>
        </authorList>
    </citation>
    <scope>NUCLEOTIDE SEQUENCE</scope>
</reference>
<keyword evidence="1" id="KW-0812">Transmembrane</keyword>
<name>A0A7R9MGZ1_9ACAR</name>
<dbReference type="EMBL" id="OC930826">
    <property type="protein sequence ID" value="CAD7658856.1"/>
    <property type="molecule type" value="Genomic_DNA"/>
</dbReference>
<feature type="non-terminal residue" evidence="3">
    <location>
        <position position="1"/>
    </location>
</feature>
<gene>
    <name evidence="3" type="ORF">ONB1V03_LOCUS15476</name>
</gene>
<evidence type="ECO:0000313" key="4">
    <source>
        <dbReference type="Proteomes" id="UP000728032"/>
    </source>
</evidence>
<protein>
    <submittedName>
        <fullName evidence="3">Uncharacterized protein</fullName>
    </submittedName>
</protein>
<evidence type="ECO:0000256" key="2">
    <source>
        <dbReference type="SAM" id="SignalP"/>
    </source>
</evidence>
<dbReference type="AlphaFoldDB" id="A0A7R9MGZ1"/>
<dbReference type="Proteomes" id="UP000728032">
    <property type="component" value="Unassembled WGS sequence"/>
</dbReference>
<feature type="chain" id="PRO_5036211534" evidence="2">
    <location>
        <begin position="21"/>
        <end position="182"/>
    </location>
</feature>
<evidence type="ECO:0000313" key="3">
    <source>
        <dbReference type="EMBL" id="CAD7658856.1"/>
    </source>
</evidence>
<keyword evidence="1" id="KW-0472">Membrane</keyword>
<feature type="transmembrane region" description="Helical" evidence="1">
    <location>
        <begin position="126"/>
        <end position="151"/>
    </location>
</feature>
<feature type="signal peptide" evidence="2">
    <location>
        <begin position="1"/>
        <end position="20"/>
    </location>
</feature>
<organism evidence="3">
    <name type="scientific">Oppiella nova</name>
    <dbReference type="NCBI Taxonomy" id="334625"/>
    <lineage>
        <taxon>Eukaryota</taxon>
        <taxon>Metazoa</taxon>
        <taxon>Ecdysozoa</taxon>
        <taxon>Arthropoda</taxon>
        <taxon>Chelicerata</taxon>
        <taxon>Arachnida</taxon>
        <taxon>Acari</taxon>
        <taxon>Acariformes</taxon>
        <taxon>Sarcoptiformes</taxon>
        <taxon>Oribatida</taxon>
        <taxon>Brachypylina</taxon>
        <taxon>Oppioidea</taxon>
        <taxon>Oppiidae</taxon>
        <taxon>Oppiella</taxon>
    </lineage>
</organism>